<evidence type="ECO:0000313" key="2">
    <source>
        <dbReference type="EMBL" id="UVE52213.1"/>
    </source>
</evidence>
<accession>A0ABY5RJV8</accession>
<feature type="region of interest" description="Disordered" evidence="1">
    <location>
        <begin position="360"/>
        <end position="381"/>
    </location>
</feature>
<evidence type="ECO:0000256" key="1">
    <source>
        <dbReference type="SAM" id="MobiDB-lite"/>
    </source>
</evidence>
<proteinExistence type="predicted"/>
<keyword evidence="3" id="KW-1185">Reference proteome</keyword>
<organism evidence="2 3">
    <name type="scientific">Haloferax larsenii</name>
    <dbReference type="NCBI Taxonomy" id="302484"/>
    <lineage>
        <taxon>Archaea</taxon>
        <taxon>Methanobacteriati</taxon>
        <taxon>Methanobacteriota</taxon>
        <taxon>Stenosarchaea group</taxon>
        <taxon>Halobacteria</taxon>
        <taxon>Halobacteriales</taxon>
        <taxon>Haloferacaceae</taxon>
        <taxon>Haloferax</taxon>
    </lineage>
</organism>
<name>A0ABY5RJV8_HALLR</name>
<evidence type="ECO:0000313" key="3">
    <source>
        <dbReference type="Proteomes" id="UP001058330"/>
    </source>
</evidence>
<geneLocation type="plasmid" evidence="2 3">
    <name>pHl5678-1</name>
</geneLocation>
<sequence>MVPTDDPSSNGSQTRRTVLRRCAGLLATGFTTLSAGCTAALPPLGSRQHFGRVDVPDADPPTYRQWLPAPTAVDTGDHSQYAFCFRQPQSLTSPAPVRFVVPQTRLRTELDYFGVGYTGYDRLLETRFGTVLAGGVDPTTITNTLTASGYRRDGTYRGYERFSRSDVHREALVTDEEIVWASQRVHEHPNVEALVDARDGRIPRYHEEHDAYRRLSEVIGESRMVEYIPPEGDRRWTKLEGFRFDGDTAYHIMAFLYPEGMKVPEADLRERSTDGTVLTREVDATDFRIDGQLAVAEGRIPPGEGNPPTPQPPQITWGVTRDAAAQTLTFTHEAGESVATTDLQFRADIADKPGEYLSLTETRPLPTDHDELTPGDSVTIGRQSVPDVGVIHVDDIDQDADDPYAARELQPATRLAVTYSSVRSTRPLFAIGLEDTA</sequence>
<dbReference type="EMBL" id="CP078064">
    <property type="protein sequence ID" value="UVE52213.1"/>
    <property type="molecule type" value="Genomic_DNA"/>
</dbReference>
<gene>
    <name evidence="2" type="ORF">KU306_16535</name>
</gene>
<reference evidence="2" key="1">
    <citation type="submission" date="2021-07" db="EMBL/GenBank/DDBJ databases">
        <title>Studies on halocins as antimicrobial molecules from haloarchaea.</title>
        <authorList>
            <person name="Kumar S."/>
            <person name="Khare S.K."/>
        </authorList>
    </citation>
    <scope>NUCLEOTIDE SEQUENCE</scope>
    <source>
        <strain evidence="2">NCIM 5678</strain>
        <plasmid evidence="2">pHl5678-1</plasmid>
    </source>
</reference>
<dbReference type="Proteomes" id="UP001058330">
    <property type="component" value="Plasmid pHl5678-1"/>
</dbReference>
<keyword evidence="2" id="KW-0614">Plasmid</keyword>
<protein>
    <submittedName>
        <fullName evidence="2">Uncharacterized protein</fullName>
    </submittedName>
</protein>